<evidence type="ECO:0000313" key="1">
    <source>
        <dbReference type="EMBL" id="QHN36663.1"/>
    </source>
</evidence>
<gene>
    <name evidence="1" type="ORF">GII31_18930</name>
</gene>
<organism evidence="1 2">
    <name type="scientific">Gordonia pseudamarae</name>
    <dbReference type="NCBI Taxonomy" id="2831662"/>
    <lineage>
        <taxon>Bacteria</taxon>
        <taxon>Bacillati</taxon>
        <taxon>Actinomycetota</taxon>
        <taxon>Actinomycetes</taxon>
        <taxon>Mycobacteriales</taxon>
        <taxon>Gordoniaceae</taxon>
        <taxon>Gordonia</taxon>
    </lineage>
</organism>
<protein>
    <submittedName>
        <fullName evidence="1">Alpha/beta fold hydrolase</fullName>
    </submittedName>
</protein>
<dbReference type="EMBL" id="CP045809">
    <property type="protein sequence ID" value="QHN36663.1"/>
    <property type="molecule type" value="Genomic_DNA"/>
</dbReference>
<dbReference type="GO" id="GO:0016787">
    <property type="term" value="F:hydrolase activity"/>
    <property type="evidence" value="ECO:0007669"/>
    <property type="project" value="UniProtKB-KW"/>
</dbReference>
<dbReference type="PANTHER" id="PTHR37946">
    <property type="entry name" value="SLL1969 PROTEIN"/>
    <property type="match status" value="1"/>
</dbReference>
<keyword evidence="1" id="KW-0378">Hydrolase</keyword>
<evidence type="ECO:0000313" key="2">
    <source>
        <dbReference type="Proteomes" id="UP001059836"/>
    </source>
</evidence>
<proteinExistence type="predicted"/>
<sequence>MNGGHGGGPAPTRRALWAAVTAVAVALIATWGPGGRGPALADPTPAAGATALPPDSFVGIPSGTNRFRNPRTAHPRPVILVHGTFLSAADLGYLAGRLSRAGFSVFTFNYGRDTGSVAGSLPGVYGTAPLTTSTRQLHTFVDLVRSRTGSTLVDLVGHSQGGLLIRRYLHECGGGAIRRVVTLAAPHHGTTLHGLTVLAEAQKLFPQPMRAIRDVETAVLGNAAMDQLAGSALLRDTDRGGETVDGVDYTAIITRHDLVVTPPESGFLTGSSVRNLAVQDRFPANRVGHLGMTHDSAVANLVIDALGSSASDRTDLRTAQKFP</sequence>
<dbReference type="Pfam" id="PF02089">
    <property type="entry name" value="Palm_thioest"/>
    <property type="match status" value="1"/>
</dbReference>
<name>A0ABX6ILA1_9ACTN</name>
<dbReference type="SUPFAM" id="SSF53474">
    <property type="entry name" value="alpha/beta-Hydrolases"/>
    <property type="match status" value="1"/>
</dbReference>
<reference evidence="1" key="1">
    <citation type="journal article" date="2021" name="Nat. Microbiol.">
        <title>Cocultivation of an ultrasmall environmental parasitic bacterium with lytic ability against bacteria associated with wastewater foams.</title>
        <authorList>
            <person name="Batinovic S."/>
            <person name="Rose J.J.A."/>
            <person name="Ratcliffe J."/>
            <person name="Seviour R.J."/>
            <person name="Petrovski S."/>
        </authorList>
    </citation>
    <scope>NUCLEOTIDE SEQUENCE</scope>
    <source>
        <strain evidence="1">CON9</strain>
    </source>
</reference>
<dbReference type="InterPro" id="IPR029058">
    <property type="entry name" value="AB_hydrolase_fold"/>
</dbReference>
<dbReference type="Gene3D" id="3.40.50.1820">
    <property type="entry name" value="alpha/beta hydrolase"/>
    <property type="match status" value="1"/>
</dbReference>
<accession>A0ABX6ILA1</accession>
<dbReference type="PANTHER" id="PTHR37946:SF1">
    <property type="entry name" value="SLL1969 PROTEIN"/>
    <property type="match status" value="1"/>
</dbReference>
<dbReference type="Proteomes" id="UP001059836">
    <property type="component" value="Chromosome"/>
</dbReference>
<keyword evidence="2" id="KW-1185">Reference proteome</keyword>